<comment type="subcellular location">
    <subcellularLocation>
        <location evidence="1">Membrane</location>
        <topology evidence="1">Multi-pass membrane protein</topology>
    </subcellularLocation>
</comment>
<name>A0A6A5APP4_APHAT</name>
<evidence type="ECO:0000256" key="5">
    <source>
        <dbReference type="ARBA" id="ARBA00022989"/>
    </source>
</evidence>
<feature type="transmembrane region" description="Helical" evidence="8">
    <location>
        <begin position="317"/>
        <end position="335"/>
    </location>
</feature>
<evidence type="ECO:0008006" key="11">
    <source>
        <dbReference type="Google" id="ProtNLM"/>
    </source>
</evidence>
<accession>A0A6A5APP4</accession>
<reference evidence="9 10" key="1">
    <citation type="submission" date="2019-06" db="EMBL/GenBank/DDBJ databases">
        <title>Genomics analysis of Aphanomyces spp. identifies a new class of oomycete effector associated with host adaptation.</title>
        <authorList>
            <person name="Gaulin E."/>
        </authorList>
    </citation>
    <scope>NUCLEOTIDE SEQUENCE [LARGE SCALE GENOMIC DNA]</scope>
    <source>
        <strain evidence="9 10">E</strain>
    </source>
</reference>
<dbReference type="EMBL" id="VJMI01010577">
    <property type="protein sequence ID" value="KAF0755392.1"/>
    <property type="molecule type" value="Genomic_DNA"/>
</dbReference>
<evidence type="ECO:0000256" key="4">
    <source>
        <dbReference type="ARBA" id="ARBA00022692"/>
    </source>
</evidence>
<dbReference type="VEuPathDB" id="FungiDB:H257_02711"/>
<evidence type="ECO:0000313" key="10">
    <source>
        <dbReference type="Proteomes" id="UP000469452"/>
    </source>
</evidence>
<evidence type="ECO:0000256" key="6">
    <source>
        <dbReference type="ARBA" id="ARBA00023136"/>
    </source>
</evidence>
<protein>
    <recommendedName>
        <fullName evidence="11">Major facilitator superfamily (MFS) profile domain-containing protein</fullName>
    </recommendedName>
</protein>
<keyword evidence="4 8" id="KW-0812">Transmembrane</keyword>
<dbReference type="InterPro" id="IPR002259">
    <property type="entry name" value="Eqnu_transpt"/>
</dbReference>
<dbReference type="PANTHER" id="PTHR10332:SF10">
    <property type="entry name" value="EQUILIBRATIVE NUCLEOSIDE TRANSPORTER 4"/>
    <property type="match status" value="1"/>
</dbReference>
<organism evidence="9 10">
    <name type="scientific">Aphanomyces astaci</name>
    <name type="common">Crayfish plague agent</name>
    <dbReference type="NCBI Taxonomy" id="112090"/>
    <lineage>
        <taxon>Eukaryota</taxon>
        <taxon>Sar</taxon>
        <taxon>Stramenopiles</taxon>
        <taxon>Oomycota</taxon>
        <taxon>Saprolegniomycetes</taxon>
        <taxon>Saprolegniales</taxon>
        <taxon>Verrucalvaceae</taxon>
        <taxon>Aphanomyces</taxon>
    </lineage>
</organism>
<evidence type="ECO:0000256" key="1">
    <source>
        <dbReference type="ARBA" id="ARBA00004141"/>
    </source>
</evidence>
<evidence type="ECO:0000256" key="2">
    <source>
        <dbReference type="ARBA" id="ARBA00007965"/>
    </source>
</evidence>
<gene>
    <name evidence="9" type="ORF">AaE_004986</name>
</gene>
<dbReference type="AlphaFoldDB" id="A0A6A5APP4"/>
<keyword evidence="3" id="KW-0813">Transport</keyword>
<evidence type="ECO:0000256" key="3">
    <source>
        <dbReference type="ARBA" id="ARBA00022448"/>
    </source>
</evidence>
<feature type="region of interest" description="Disordered" evidence="7">
    <location>
        <begin position="269"/>
        <end position="302"/>
    </location>
</feature>
<dbReference type="VEuPathDB" id="FungiDB:H257_02712"/>
<keyword evidence="6 8" id="KW-0472">Membrane</keyword>
<feature type="transmembrane region" description="Helical" evidence="8">
    <location>
        <begin position="414"/>
        <end position="437"/>
    </location>
</feature>
<evidence type="ECO:0000313" key="9">
    <source>
        <dbReference type="EMBL" id="KAF0755392.1"/>
    </source>
</evidence>
<dbReference type="Pfam" id="PF01733">
    <property type="entry name" value="Nucleoside_tran"/>
    <property type="match status" value="1"/>
</dbReference>
<dbReference type="GO" id="GO:0005337">
    <property type="term" value="F:nucleoside transmembrane transporter activity"/>
    <property type="evidence" value="ECO:0007669"/>
    <property type="project" value="InterPro"/>
</dbReference>
<feature type="transmembrane region" description="Helical" evidence="8">
    <location>
        <begin position="355"/>
        <end position="375"/>
    </location>
</feature>
<evidence type="ECO:0000256" key="7">
    <source>
        <dbReference type="SAM" id="MobiDB-lite"/>
    </source>
</evidence>
<feature type="transmembrane region" description="Helical" evidence="8">
    <location>
        <begin position="390"/>
        <end position="408"/>
    </location>
</feature>
<feature type="transmembrane region" description="Helical" evidence="8">
    <location>
        <begin position="449"/>
        <end position="471"/>
    </location>
</feature>
<sequence length="479" mass="52281">MVTKVCPSCTAALTNDGACLLHTLLANAVHCDACKTIYCWWCEQVISKESIAQHYNVKGKGCRVVQLPQSPTASTSLKDHHGNSGHPAKSTLVCIWLNHLWRVLLTPVAMLCAFVTGMCRGFTQCPCRRHEPLDDMTKEEPPTAAAPDVVKHYKAEVHPMQSLPQPPPPSHPPTNTHIIHSSAFAICVISLASKYPLHAQESLQLGIGLSTLIGSIYRDVTKVVFPPDAVIASSSLYFYTGAVTVGLCIGAYYMLRRLPISKFVLSTTTSTPPTHESLPLIQPPKKQQEHKGDYDSSSQNSTTAKVPIDRWAVLGKCVHNQMQVALLFMTTLTLWPPLVTEMQSHNFPSLQASGWWPLILLTVFSISDCIGRLLVSYRCGLTKANVWKPVLLRMLLVPCIVLSVQGIAFNHDALSVLFVLVLGATNGYHGSLAILFVSECVGDDEKAIAGSFTGFFLNFGLVLGSSFGLILSRCIHTPQ</sequence>
<keyword evidence="5 8" id="KW-1133">Transmembrane helix</keyword>
<dbReference type="Proteomes" id="UP000469452">
    <property type="component" value="Unassembled WGS sequence"/>
</dbReference>
<feature type="transmembrane region" description="Helical" evidence="8">
    <location>
        <begin position="236"/>
        <end position="255"/>
    </location>
</feature>
<comment type="similarity">
    <text evidence="2">Belongs to the SLC29A/ENT transporter (TC 2.A.57) family.</text>
</comment>
<comment type="caution">
    <text evidence="9">The sequence shown here is derived from an EMBL/GenBank/DDBJ whole genome shotgun (WGS) entry which is preliminary data.</text>
</comment>
<dbReference type="GO" id="GO:0005886">
    <property type="term" value="C:plasma membrane"/>
    <property type="evidence" value="ECO:0007669"/>
    <property type="project" value="TreeGrafter"/>
</dbReference>
<proteinExistence type="inferred from homology"/>
<dbReference type="SUPFAM" id="SSF103473">
    <property type="entry name" value="MFS general substrate transporter"/>
    <property type="match status" value="1"/>
</dbReference>
<feature type="compositionally biased region" description="Low complexity" evidence="7">
    <location>
        <begin position="269"/>
        <end position="280"/>
    </location>
</feature>
<dbReference type="InterPro" id="IPR036259">
    <property type="entry name" value="MFS_trans_sf"/>
</dbReference>
<evidence type="ECO:0000256" key="8">
    <source>
        <dbReference type="SAM" id="Phobius"/>
    </source>
</evidence>
<dbReference type="PANTHER" id="PTHR10332">
    <property type="entry name" value="EQUILIBRATIVE NUCLEOSIDE TRANSPORTER"/>
    <property type="match status" value="1"/>
</dbReference>
<dbReference type="Gene3D" id="1.20.1250.20">
    <property type="entry name" value="MFS general substrate transporter like domains"/>
    <property type="match status" value="1"/>
</dbReference>